<dbReference type="AlphaFoldDB" id="A0A5K7ZPD5"/>
<feature type="transmembrane region" description="Helical" evidence="1">
    <location>
        <begin position="248"/>
        <end position="271"/>
    </location>
</feature>
<evidence type="ECO:0008006" key="4">
    <source>
        <dbReference type="Google" id="ProtNLM"/>
    </source>
</evidence>
<feature type="transmembrane region" description="Helical" evidence="1">
    <location>
        <begin position="147"/>
        <end position="166"/>
    </location>
</feature>
<name>A0A5K7ZPD5_9BACT</name>
<feature type="transmembrane region" description="Helical" evidence="1">
    <location>
        <begin position="57"/>
        <end position="76"/>
    </location>
</feature>
<accession>A0A5K7ZPD5</accession>
<feature type="transmembrane region" description="Helical" evidence="1">
    <location>
        <begin position="225"/>
        <end position="242"/>
    </location>
</feature>
<dbReference type="KEGG" id="dov:DSCO28_29930"/>
<evidence type="ECO:0000256" key="1">
    <source>
        <dbReference type="SAM" id="Phobius"/>
    </source>
</evidence>
<dbReference type="PANTHER" id="PTHR18640:SF10">
    <property type="entry name" value="SODIUM_METABOLITE COTRANSPORTER BASS4, CHLOROPLASTIC-RELATED"/>
    <property type="match status" value="1"/>
</dbReference>
<dbReference type="PANTHER" id="PTHR18640">
    <property type="entry name" value="SOLUTE CARRIER FAMILY 10 MEMBER 7"/>
    <property type="match status" value="1"/>
</dbReference>
<organism evidence="2 3">
    <name type="scientific">Desulfosarcina ovata subsp. sediminis</name>
    <dbReference type="NCBI Taxonomy" id="885957"/>
    <lineage>
        <taxon>Bacteria</taxon>
        <taxon>Pseudomonadati</taxon>
        <taxon>Thermodesulfobacteriota</taxon>
        <taxon>Desulfobacteria</taxon>
        <taxon>Desulfobacterales</taxon>
        <taxon>Desulfosarcinaceae</taxon>
        <taxon>Desulfosarcina</taxon>
    </lineage>
</organism>
<dbReference type="EMBL" id="AP021876">
    <property type="protein sequence ID" value="BBO82427.1"/>
    <property type="molecule type" value="Genomic_DNA"/>
</dbReference>
<reference evidence="2 3" key="1">
    <citation type="submission" date="2019-11" db="EMBL/GenBank/DDBJ databases">
        <title>Comparative genomics of hydrocarbon-degrading Desulfosarcina strains.</title>
        <authorList>
            <person name="Watanabe M."/>
            <person name="Kojima H."/>
            <person name="Fukui M."/>
        </authorList>
    </citation>
    <scope>NUCLEOTIDE SEQUENCE [LARGE SCALE GENOMIC DNA]</scope>
    <source>
        <strain evidence="2 3">28bB2T</strain>
    </source>
</reference>
<feature type="transmembrane region" description="Helical" evidence="1">
    <location>
        <begin position="88"/>
        <end position="110"/>
    </location>
</feature>
<keyword evidence="1" id="KW-1133">Transmembrane helix</keyword>
<dbReference type="InterPro" id="IPR038770">
    <property type="entry name" value="Na+/solute_symporter_sf"/>
</dbReference>
<dbReference type="Gene3D" id="1.20.1530.20">
    <property type="match status" value="1"/>
</dbReference>
<dbReference type="InterPro" id="IPR016833">
    <property type="entry name" value="Put_Na-Bile_cotransptr"/>
</dbReference>
<gene>
    <name evidence="2" type="ORF">DSCO28_29930</name>
</gene>
<evidence type="ECO:0000313" key="3">
    <source>
        <dbReference type="Proteomes" id="UP000425960"/>
    </source>
</evidence>
<proteinExistence type="predicted"/>
<evidence type="ECO:0000313" key="2">
    <source>
        <dbReference type="EMBL" id="BBO82427.1"/>
    </source>
</evidence>
<protein>
    <recommendedName>
        <fullName evidence="4">Bile acid:sodium symporter</fullName>
    </recommendedName>
</protein>
<sequence>MTKPEAARRKLRMMKRWFPYAVKKQWFLIGMALIFVAVLLDGTLSLAKTGIMLKAHHGASMIIVVIFLFSGLIIDVDQISAGIRDVKATSAALVLIALLAPLVAIGLSRIPLETGVVLGLFLVAAMPTTLSSGVVMTGQAGGNIAHALFVTILSNCVAIVSIPLVLPLLLQPRHLTADLSIDQRAIFIKLLLLVLCPLLAGMGAKRFGLTITTPLKKRLGIINQMMVLAIVFMSLSSARQVLMTRAGAVLVIVPLVVIFHGILLILAATACRLLKIGPGRREAVIFMGSQKTLPLAVMLQITCFPTYGTALPVCVLHHIIHLMIDGYIAARMRP</sequence>
<keyword evidence="1" id="KW-0472">Membrane</keyword>
<keyword evidence="1" id="KW-0812">Transmembrane</keyword>
<feature type="transmembrane region" description="Helical" evidence="1">
    <location>
        <begin position="186"/>
        <end position="204"/>
    </location>
</feature>
<feature type="transmembrane region" description="Helical" evidence="1">
    <location>
        <begin position="116"/>
        <end position="135"/>
    </location>
</feature>
<dbReference type="Pfam" id="PF13593">
    <property type="entry name" value="SBF_like"/>
    <property type="match status" value="1"/>
</dbReference>
<dbReference type="Proteomes" id="UP000425960">
    <property type="component" value="Chromosome"/>
</dbReference>